<dbReference type="EMBL" id="ATHL01000076">
    <property type="protein sequence ID" value="EQB15395.1"/>
    <property type="molecule type" value="Genomic_DNA"/>
</dbReference>
<accession>T0IU94</accession>
<comment type="caution">
    <text evidence="1">The sequence shown here is derived from an EMBL/GenBank/DDBJ whole genome shotgun (WGS) entry which is preliminary data.</text>
</comment>
<dbReference type="AlphaFoldDB" id="T0IU94"/>
<protein>
    <recommendedName>
        <fullName evidence="3">L-rhamnose mutarotase</fullName>
    </recommendedName>
</protein>
<evidence type="ECO:0000313" key="2">
    <source>
        <dbReference type="Proteomes" id="UP000015527"/>
    </source>
</evidence>
<sequence>MRQVLLIDLADEAEAIARYEAWHKPGAVPEPVVASIRAAGISDMEIHRTGNRLVMIMETDSSFDSRRKAAADAADPDVRAWESLMDQFQRPLPWASAESKWTSASRLFSLQEQP</sequence>
<dbReference type="InterPro" id="IPR008000">
    <property type="entry name" value="Rham/fucose_mutarotase"/>
</dbReference>
<dbReference type="Pfam" id="PF05336">
    <property type="entry name" value="rhaM"/>
    <property type="match status" value="1"/>
</dbReference>
<keyword evidence="2" id="KW-1185">Reference proteome</keyword>
<name>T0IU94_9SPHN</name>
<evidence type="ECO:0008006" key="3">
    <source>
        <dbReference type="Google" id="ProtNLM"/>
    </source>
</evidence>
<evidence type="ECO:0000313" key="1">
    <source>
        <dbReference type="EMBL" id="EQB15395.1"/>
    </source>
</evidence>
<dbReference type="eggNOG" id="COG3254">
    <property type="taxonomic scope" value="Bacteria"/>
</dbReference>
<dbReference type="PATRIC" id="fig|1096930.3.peg.2436"/>
<dbReference type="Gene3D" id="3.30.70.100">
    <property type="match status" value="1"/>
</dbReference>
<dbReference type="InterPro" id="IPR052996">
    <property type="entry name" value="Carb_Metab_Mutarotase"/>
</dbReference>
<dbReference type="PANTHER" id="PTHR43239">
    <property type="entry name" value="UPF0734 PROTEIN DDB_G0273871/DDB_G0273177"/>
    <property type="match status" value="1"/>
</dbReference>
<proteinExistence type="predicted"/>
<reference evidence="1 2" key="1">
    <citation type="journal article" date="2013" name="Genome Announc.">
        <title>Genome Sequence of Novosphingobium lindaniclasticum LE124T, Isolated from a Hexachlorocyclohexane Dumpsite.</title>
        <authorList>
            <person name="Saxena A."/>
            <person name="Nayyar N."/>
            <person name="Sangwan N."/>
            <person name="Kumari R."/>
            <person name="Khurana J.P."/>
            <person name="Lal R."/>
        </authorList>
    </citation>
    <scope>NUCLEOTIDE SEQUENCE [LARGE SCALE GENOMIC DNA]</scope>
    <source>
        <strain evidence="1 2">LE124</strain>
    </source>
</reference>
<dbReference type="OrthoDB" id="7272712at2"/>
<dbReference type="Proteomes" id="UP000015527">
    <property type="component" value="Unassembled WGS sequence"/>
</dbReference>
<dbReference type="SUPFAM" id="SSF54909">
    <property type="entry name" value="Dimeric alpha+beta barrel"/>
    <property type="match status" value="1"/>
</dbReference>
<organism evidence="1 2">
    <name type="scientific">Novosphingobium lindaniclasticum LE124</name>
    <dbReference type="NCBI Taxonomy" id="1096930"/>
    <lineage>
        <taxon>Bacteria</taxon>
        <taxon>Pseudomonadati</taxon>
        <taxon>Pseudomonadota</taxon>
        <taxon>Alphaproteobacteria</taxon>
        <taxon>Sphingomonadales</taxon>
        <taxon>Sphingomonadaceae</taxon>
        <taxon>Novosphingobium</taxon>
    </lineage>
</organism>
<dbReference type="InterPro" id="IPR011008">
    <property type="entry name" value="Dimeric_a/b-barrel"/>
</dbReference>
<dbReference type="RefSeq" id="WP_021234288.1">
    <property type="nucleotide sequence ID" value="NZ_ATHL01000076.1"/>
</dbReference>
<dbReference type="PANTHER" id="PTHR43239:SF1">
    <property type="entry name" value="UPF0734 PROTEIN DDB_G0273871_DDB_G0273177"/>
    <property type="match status" value="1"/>
</dbReference>
<gene>
    <name evidence="1" type="ORF">L284_12210</name>
</gene>
<dbReference type="GO" id="GO:0016857">
    <property type="term" value="F:racemase and epimerase activity, acting on carbohydrates and derivatives"/>
    <property type="evidence" value="ECO:0007669"/>
    <property type="project" value="InterPro"/>
</dbReference>